<dbReference type="Proteomes" id="UP001595764">
    <property type="component" value="Unassembled WGS sequence"/>
</dbReference>
<keyword evidence="1" id="KW-0812">Transmembrane</keyword>
<dbReference type="RefSeq" id="WP_377870000.1">
    <property type="nucleotide sequence ID" value="NZ_JBHMAY010000017.1"/>
</dbReference>
<comment type="caution">
    <text evidence="2">The sequence shown here is derived from an EMBL/GenBank/DDBJ whole genome shotgun (WGS) entry which is preliminary data.</text>
</comment>
<organism evidence="2 3">
    <name type="scientific">Amycolatopsis halotolerans</name>
    <dbReference type="NCBI Taxonomy" id="330083"/>
    <lineage>
        <taxon>Bacteria</taxon>
        <taxon>Bacillati</taxon>
        <taxon>Actinomycetota</taxon>
        <taxon>Actinomycetes</taxon>
        <taxon>Pseudonocardiales</taxon>
        <taxon>Pseudonocardiaceae</taxon>
        <taxon>Amycolatopsis</taxon>
    </lineage>
</organism>
<sequence length="59" mass="6131">MNGYRVAAVCAVLLAVVIAMFVSKLWLDDPGIGLLLGVALGGIGANVAIHLWIKGENRA</sequence>
<keyword evidence="1" id="KW-1133">Transmembrane helix</keyword>
<keyword evidence="3" id="KW-1185">Reference proteome</keyword>
<evidence type="ECO:0000313" key="2">
    <source>
        <dbReference type="EMBL" id="MFC3510968.1"/>
    </source>
</evidence>
<feature type="transmembrane region" description="Helical" evidence="1">
    <location>
        <begin position="7"/>
        <end position="26"/>
    </location>
</feature>
<keyword evidence="1" id="KW-0472">Membrane</keyword>
<dbReference type="EMBL" id="JBHRWI010000016">
    <property type="protein sequence ID" value="MFC3510968.1"/>
    <property type="molecule type" value="Genomic_DNA"/>
</dbReference>
<accession>A0ABV7QHH8</accession>
<feature type="transmembrane region" description="Helical" evidence="1">
    <location>
        <begin position="32"/>
        <end position="53"/>
    </location>
</feature>
<evidence type="ECO:0000313" key="3">
    <source>
        <dbReference type="Proteomes" id="UP001595764"/>
    </source>
</evidence>
<reference evidence="3" key="1">
    <citation type="journal article" date="2019" name="Int. J. Syst. Evol. Microbiol.">
        <title>The Global Catalogue of Microorganisms (GCM) 10K type strain sequencing project: providing services to taxonomists for standard genome sequencing and annotation.</title>
        <authorList>
            <consortium name="The Broad Institute Genomics Platform"/>
            <consortium name="The Broad Institute Genome Sequencing Center for Infectious Disease"/>
            <person name="Wu L."/>
            <person name="Ma J."/>
        </authorList>
    </citation>
    <scope>NUCLEOTIDE SEQUENCE [LARGE SCALE GENOMIC DNA]</scope>
    <source>
        <strain evidence="3">CGMCC 4.7682</strain>
    </source>
</reference>
<evidence type="ECO:0000256" key="1">
    <source>
        <dbReference type="SAM" id="Phobius"/>
    </source>
</evidence>
<gene>
    <name evidence="2" type="ORF">ACFORO_12400</name>
</gene>
<proteinExistence type="predicted"/>
<protein>
    <submittedName>
        <fullName evidence="2">Uncharacterized protein</fullName>
    </submittedName>
</protein>
<name>A0ABV7QHH8_9PSEU</name>